<dbReference type="CTD" id="3954"/>
<evidence type="ECO:0000256" key="10">
    <source>
        <dbReference type="ARBA" id="ARBA00022792"/>
    </source>
</evidence>
<dbReference type="InterPro" id="IPR033122">
    <property type="entry name" value="LETM1-like_RBD"/>
</dbReference>
<keyword evidence="15 24" id="KW-0175">Coiled coil</keyword>
<keyword evidence="8 26" id="KW-0812">Transmembrane</keyword>
<comment type="catalytic activity">
    <reaction evidence="20">
        <text>Ca(2+)(in) + 2 H(+)(out) = Ca(2+)(out) + 2 H(+)(in)</text>
        <dbReference type="Rhea" id="RHEA:72199"/>
        <dbReference type="ChEBI" id="CHEBI:15378"/>
        <dbReference type="ChEBI" id="CHEBI:29108"/>
    </reaction>
</comment>
<evidence type="ECO:0000256" key="21">
    <source>
        <dbReference type="ARBA" id="ARBA00035046"/>
    </source>
</evidence>
<evidence type="ECO:0000256" key="3">
    <source>
        <dbReference type="ARBA" id="ARBA00020557"/>
    </source>
</evidence>
<evidence type="ECO:0000256" key="11">
    <source>
        <dbReference type="ARBA" id="ARBA00022837"/>
    </source>
</evidence>
<evidence type="ECO:0000256" key="24">
    <source>
        <dbReference type="SAM" id="Coils"/>
    </source>
</evidence>
<keyword evidence="18 26" id="KW-0472">Membrane</keyword>
<keyword evidence="7" id="KW-0109">Calcium transport</keyword>
<evidence type="ECO:0000256" key="7">
    <source>
        <dbReference type="ARBA" id="ARBA00022568"/>
    </source>
</evidence>
<comment type="subcellular location">
    <subcellularLocation>
        <location evidence="1">Mitochondrion inner membrane</location>
        <topology evidence="1">Single-pass membrane protein</topology>
    </subcellularLocation>
</comment>
<evidence type="ECO:0000256" key="23">
    <source>
        <dbReference type="PROSITE-ProRule" id="PRU01094"/>
    </source>
</evidence>
<evidence type="ECO:0000256" key="9">
    <source>
        <dbReference type="ARBA" id="ARBA00022723"/>
    </source>
</evidence>
<dbReference type="Pfam" id="PF07766">
    <property type="entry name" value="LETM1_RBD"/>
    <property type="match status" value="1"/>
</dbReference>
<dbReference type="AlphaFoldDB" id="A0A6P6BLP1"/>
<keyword evidence="12" id="KW-0809">Transit peptide</keyword>
<sequence length="655" mass="73854">MGLISRVRAPLGSCAPVHPVYLSFRGDSLGGWTPRPERRCAVALAPWAPALAGLLVTGPRFLPTRCWHSSPRLGDDSMVEKSLKSLKDKNKKLEEGGPVYSPPAEVAEKKSLGQRVLDELKHYYHGFRLLWIDTKIAARMLWRILNGHSLTRRERRQFLRICADLFRLVPFLVFVVVPFMEFLLPVVVKLFPNMLPSTFETQSIKEERLKKELRVKLELAKFLQDTIEEMALKNKAAKGSATKDFSVFFQKIRETGERPSNEEIMRFSKLFEDELTLDNLTRPQLVALCRLLELQSIGTNNFLRFQLTMRLRSIKADDKLIAEEGVDSLNVKELQAACRARGMRALGVTEDRLRDQLKQWLELHLHQEIPTSLLILSRAMYLPDTLSPADQLKSTLQTLPEIVAKEAQVKVAEVEGEQVDNKAKLEATLQEEAAIQQELREKELQRLSEAAEEEITKEEIDILSDACSKLKEQKSSLLKEKEELELLKEDVQDYSEDLQEIKKELSKSGKEMDVEESKASKRLTRRVQQMIGQMDGLLAQLEAAQQAGKLGPASQATPEGETVISVSELISAMKQIKHIPESKLISLVSALDEDKDGKVNIDGLVKVIELVDKEDIHISTSQMAEIVATLEKEEKVGEKERAKEKAGKGAAEAKG</sequence>
<keyword evidence="28" id="KW-1185">Reference proteome</keyword>
<feature type="transmembrane region" description="Helical" evidence="26">
    <location>
        <begin position="165"/>
        <end position="188"/>
    </location>
</feature>
<dbReference type="InterPro" id="IPR059005">
    <property type="entry name" value="LETM1_C"/>
</dbReference>
<evidence type="ECO:0000256" key="20">
    <source>
        <dbReference type="ARBA" id="ARBA00034214"/>
    </source>
</evidence>
<keyword evidence="5" id="KW-0050">Antiport</keyword>
<dbReference type="InterPro" id="IPR044202">
    <property type="entry name" value="LETM1/MDM38-like"/>
</dbReference>
<keyword evidence="13" id="KW-0630">Potassium</keyword>
<evidence type="ECO:0000313" key="29">
    <source>
        <dbReference type="RefSeq" id="XP_023375973.1"/>
    </source>
</evidence>
<dbReference type="Pfam" id="PF26561">
    <property type="entry name" value="LETM1_C"/>
    <property type="match status" value="1"/>
</dbReference>
<evidence type="ECO:0000256" key="12">
    <source>
        <dbReference type="ARBA" id="ARBA00022946"/>
    </source>
</evidence>
<dbReference type="RefSeq" id="XP_023375973.1">
    <property type="nucleotide sequence ID" value="XM_023520205.1"/>
</dbReference>
<dbReference type="GO" id="GO:0005743">
    <property type="term" value="C:mitochondrial inner membrane"/>
    <property type="evidence" value="ECO:0007669"/>
    <property type="project" value="UniProtKB-SubCell"/>
</dbReference>
<evidence type="ECO:0000256" key="19">
    <source>
        <dbReference type="ARBA" id="ARBA00031360"/>
    </source>
</evidence>
<evidence type="ECO:0000256" key="25">
    <source>
        <dbReference type="SAM" id="MobiDB-lite"/>
    </source>
</evidence>
<evidence type="ECO:0000256" key="1">
    <source>
        <dbReference type="ARBA" id="ARBA00004434"/>
    </source>
</evidence>
<dbReference type="GO" id="GO:0043022">
    <property type="term" value="F:ribosome binding"/>
    <property type="evidence" value="ECO:0007669"/>
    <property type="project" value="InterPro"/>
</dbReference>
<dbReference type="GO" id="GO:0046872">
    <property type="term" value="F:metal ion binding"/>
    <property type="evidence" value="ECO:0007669"/>
    <property type="project" value="UniProtKB-KW"/>
</dbReference>
<gene>
    <name evidence="29" type="primary">LETM1</name>
</gene>
<evidence type="ECO:0000256" key="15">
    <source>
        <dbReference type="ARBA" id="ARBA00023054"/>
    </source>
</evidence>
<evidence type="ECO:0000256" key="8">
    <source>
        <dbReference type="ARBA" id="ARBA00022692"/>
    </source>
</evidence>
<protein>
    <recommendedName>
        <fullName evidence="3">Mitochondrial proton/calcium exchanger protein</fullName>
    </recommendedName>
    <alternativeName>
        <fullName evidence="21">Electroneutral mitochondrial K(+)/H(+)exchanger</fullName>
    </alternativeName>
    <alternativeName>
        <fullName evidence="19">Leucine zipper-EF-hand-containing transmembrane protein 1</fullName>
    </alternativeName>
</protein>
<evidence type="ECO:0000256" key="5">
    <source>
        <dbReference type="ARBA" id="ARBA00022449"/>
    </source>
</evidence>
<dbReference type="GO" id="GO:0099093">
    <property type="term" value="P:calcium export from the mitochondrion"/>
    <property type="evidence" value="ECO:0007669"/>
    <property type="project" value="UniProtKB-ARBA"/>
</dbReference>
<dbReference type="PANTHER" id="PTHR14009:SF8">
    <property type="entry name" value="MITOCHONDRIAL PROTON_CALCIUM EXCHANGER PROTEIN"/>
    <property type="match status" value="1"/>
</dbReference>
<dbReference type="FunFam" id="1.10.238.10:FF:000290">
    <property type="entry name" value="LETM1 and EF-hand domain-containing protein 1, mitochondrial"/>
    <property type="match status" value="1"/>
</dbReference>
<keyword evidence="11" id="KW-0106">Calcium</keyword>
<dbReference type="GO" id="GO:0051560">
    <property type="term" value="P:mitochondrial calcium ion homeostasis"/>
    <property type="evidence" value="ECO:0007669"/>
    <property type="project" value="UniProtKB-ARBA"/>
</dbReference>
<keyword evidence="14 26" id="KW-1133">Transmembrane helix</keyword>
<keyword evidence="16" id="KW-0406">Ion transport</keyword>
<evidence type="ECO:0000256" key="22">
    <source>
        <dbReference type="ARBA" id="ARBA00047912"/>
    </source>
</evidence>
<accession>A0A6P6BLP1</accession>
<feature type="region of interest" description="Disordered" evidence="25">
    <location>
        <begin position="633"/>
        <end position="655"/>
    </location>
</feature>
<keyword evidence="4" id="KW-0813">Transport</keyword>
<evidence type="ECO:0000313" key="28">
    <source>
        <dbReference type="Proteomes" id="UP000515202"/>
    </source>
</evidence>
<dbReference type="PROSITE" id="PS51758">
    <property type="entry name" value="LETM1_RBD"/>
    <property type="match status" value="1"/>
</dbReference>
<evidence type="ECO:0000256" key="4">
    <source>
        <dbReference type="ARBA" id="ARBA00022448"/>
    </source>
</evidence>
<keyword evidence="6" id="KW-0633">Potassium transport</keyword>
<reference evidence="29" key="1">
    <citation type="submission" date="2025-08" db="UniProtKB">
        <authorList>
            <consortium name="RefSeq"/>
        </authorList>
    </citation>
    <scope>IDENTIFICATION</scope>
    <source>
        <tissue evidence="29">Kidney</tissue>
    </source>
</reference>
<feature type="coiled-coil region" evidence="24">
    <location>
        <begin position="422"/>
        <end position="547"/>
    </location>
</feature>
<keyword evidence="10" id="KW-0999">Mitochondrion inner membrane</keyword>
<proteinExistence type="inferred from homology"/>
<dbReference type="PANTHER" id="PTHR14009">
    <property type="entry name" value="LEUCINE ZIPPER-EF-HAND CONTAINING TRANSMEMBRANE PROTEIN"/>
    <property type="match status" value="1"/>
</dbReference>
<dbReference type="Gene3D" id="1.10.238.10">
    <property type="entry name" value="EF-hand"/>
    <property type="match status" value="1"/>
</dbReference>
<dbReference type="GeneID" id="105301856"/>
<evidence type="ECO:0000256" key="17">
    <source>
        <dbReference type="ARBA" id="ARBA00023128"/>
    </source>
</evidence>
<name>A0A6P6BLP1_PTEVA</name>
<evidence type="ECO:0000256" key="26">
    <source>
        <dbReference type="SAM" id="Phobius"/>
    </source>
</evidence>
<comment type="catalytic activity">
    <reaction evidence="22">
        <text>K(+)(in) + H(+)(out) = K(+)(out) + H(+)(in)</text>
        <dbReference type="Rhea" id="RHEA:29467"/>
        <dbReference type="ChEBI" id="CHEBI:15378"/>
        <dbReference type="ChEBI" id="CHEBI:29103"/>
    </reaction>
</comment>
<evidence type="ECO:0000256" key="6">
    <source>
        <dbReference type="ARBA" id="ARBA00022538"/>
    </source>
</evidence>
<feature type="domain" description="Letm1 RBD" evidence="27">
    <location>
        <begin position="211"/>
        <end position="401"/>
    </location>
</feature>
<evidence type="ECO:0000256" key="16">
    <source>
        <dbReference type="ARBA" id="ARBA00023065"/>
    </source>
</evidence>
<evidence type="ECO:0000259" key="27">
    <source>
        <dbReference type="PROSITE" id="PS51758"/>
    </source>
</evidence>
<evidence type="ECO:0000256" key="18">
    <source>
        <dbReference type="ARBA" id="ARBA00023136"/>
    </source>
</evidence>
<dbReference type="GO" id="GO:0006813">
    <property type="term" value="P:potassium ion transport"/>
    <property type="evidence" value="ECO:0007669"/>
    <property type="project" value="UniProtKB-KW"/>
</dbReference>
<comment type="similarity">
    <text evidence="2">Belongs to the LETM1 family.</text>
</comment>
<evidence type="ECO:0000256" key="14">
    <source>
        <dbReference type="ARBA" id="ARBA00022989"/>
    </source>
</evidence>
<keyword evidence="9" id="KW-0479">Metal-binding</keyword>
<keyword evidence="17 23" id="KW-0496">Mitochondrion</keyword>
<dbReference type="Proteomes" id="UP000515202">
    <property type="component" value="Unplaced"/>
</dbReference>
<dbReference type="SUPFAM" id="SSF47473">
    <property type="entry name" value="EF-hand"/>
    <property type="match status" value="1"/>
</dbReference>
<evidence type="ECO:0000256" key="2">
    <source>
        <dbReference type="ARBA" id="ARBA00009584"/>
    </source>
</evidence>
<evidence type="ECO:0000256" key="13">
    <source>
        <dbReference type="ARBA" id="ARBA00022958"/>
    </source>
</evidence>
<dbReference type="InterPro" id="IPR011992">
    <property type="entry name" value="EF-hand-dom_pair"/>
</dbReference>
<dbReference type="GO" id="GO:0015369">
    <property type="term" value="F:calcium:proton antiporter activity"/>
    <property type="evidence" value="ECO:0007669"/>
    <property type="project" value="UniProtKB-ARBA"/>
</dbReference>
<organism evidence="28 29">
    <name type="scientific">Pteropus vampyrus</name>
    <name type="common">Large flying fox</name>
    <dbReference type="NCBI Taxonomy" id="132908"/>
    <lineage>
        <taxon>Eukaryota</taxon>
        <taxon>Metazoa</taxon>
        <taxon>Chordata</taxon>
        <taxon>Craniata</taxon>
        <taxon>Vertebrata</taxon>
        <taxon>Euteleostomi</taxon>
        <taxon>Mammalia</taxon>
        <taxon>Eutheria</taxon>
        <taxon>Laurasiatheria</taxon>
        <taxon>Chiroptera</taxon>
        <taxon>Yinpterochiroptera</taxon>
        <taxon>Pteropodoidea</taxon>
        <taxon>Pteropodidae</taxon>
        <taxon>Pteropodinae</taxon>
        <taxon>Pteropus</taxon>
    </lineage>
</organism>